<dbReference type="InterPro" id="IPR017937">
    <property type="entry name" value="Thioredoxin_CS"/>
</dbReference>
<dbReference type="InterPro" id="IPR036249">
    <property type="entry name" value="Thioredoxin-like_sf"/>
</dbReference>
<evidence type="ECO:0000313" key="10">
    <source>
        <dbReference type="Proteomes" id="UP000614410"/>
    </source>
</evidence>
<dbReference type="InterPro" id="IPR050553">
    <property type="entry name" value="Thioredoxin_ResA/DsbE_sf"/>
</dbReference>
<dbReference type="PANTHER" id="PTHR42852:SF13">
    <property type="entry name" value="PROTEIN DIPZ"/>
    <property type="match status" value="1"/>
</dbReference>
<feature type="transmembrane region" description="Helical" evidence="7">
    <location>
        <begin position="12"/>
        <end position="29"/>
    </location>
</feature>
<evidence type="ECO:0000256" key="3">
    <source>
        <dbReference type="ARBA" id="ARBA00022692"/>
    </source>
</evidence>
<dbReference type="Gene3D" id="3.40.30.10">
    <property type="entry name" value="Glutaredoxin"/>
    <property type="match status" value="1"/>
</dbReference>
<feature type="domain" description="Thioredoxin" evidence="8">
    <location>
        <begin position="315"/>
        <end position="452"/>
    </location>
</feature>
<feature type="transmembrane region" description="Helical" evidence="7">
    <location>
        <begin position="50"/>
        <end position="68"/>
    </location>
</feature>
<organism evidence="9 10">
    <name type="scientific">Candidatus Amunia macphersoniae</name>
    <dbReference type="NCBI Taxonomy" id="3127014"/>
    <lineage>
        <taxon>Bacteria</taxon>
        <taxon>Bacillati</taxon>
        <taxon>Candidatus Dormiibacterota</taxon>
        <taxon>Candidatus Dormibacteria</taxon>
        <taxon>Candidatus Aeolococcales</taxon>
        <taxon>Candidatus Aeolococcaceae</taxon>
        <taxon>Candidatus Amunia</taxon>
    </lineage>
</organism>
<dbReference type="PANTHER" id="PTHR42852">
    <property type="entry name" value="THIOL:DISULFIDE INTERCHANGE PROTEIN DSBE"/>
    <property type="match status" value="1"/>
</dbReference>
<evidence type="ECO:0000256" key="5">
    <source>
        <dbReference type="ARBA" id="ARBA00023136"/>
    </source>
</evidence>
<dbReference type="CDD" id="cd02966">
    <property type="entry name" value="TlpA_like_family"/>
    <property type="match status" value="1"/>
</dbReference>
<evidence type="ECO:0000259" key="8">
    <source>
        <dbReference type="PROSITE" id="PS51352"/>
    </source>
</evidence>
<dbReference type="Pfam" id="PF00578">
    <property type="entry name" value="AhpC-TSA"/>
    <property type="match status" value="1"/>
</dbReference>
<dbReference type="PROSITE" id="PS00194">
    <property type="entry name" value="THIOREDOXIN_1"/>
    <property type="match status" value="1"/>
</dbReference>
<comment type="subcellular location">
    <subcellularLocation>
        <location evidence="1">Cell membrane</location>
        <topology evidence="1">Multi-pass membrane protein</topology>
    </subcellularLocation>
</comment>
<dbReference type="PROSITE" id="PS51352">
    <property type="entry name" value="THIOREDOXIN_2"/>
    <property type="match status" value="1"/>
</dbReference>
<dbReference type="InterPro" id="IPR019108">
    <property type="entry name" value="Caa3_assmbl_CtaG-rel"/>
</dbReference>
<evidence type="ECO:0000256" key="7">
    <source>
        <dbReference type="SAM" id="Phobius"/>
    </source>
</evidence>
<protein>
    <submittedName>
        <fullName evidence="9">Cytochrome c oxidase assembly protein</fullName>
    </submittedName>
</protein>
<evidence type="ECO:0000256" key="2">
    <source>
        <dbReference type="ARBA" id="ARBA00022475"/>
    </source>
</evidence>
<dbReference type="AlphaFoldDB" id="A0A934KCR6"/>
<accession>A0A934KCR6</accession>
<sequence>MIDVLHAIFGGWYAEPLPLIAAATAALLYDRGARRLAVAGAATTPTAAQRASLTAGIAIILLALLSPLDEYALHLQWVHMVQHVLLLLLAPPLIVVSRPWATAAAGLGDRLRDVLAAPQRALRGHTGHVVGAIAAVALFVGVMWAWHITALYDLTTARRGGAQPRAHPLPRGRPALLDGGVAAGRRSSCRGADRPLWGGARGADRQLAAGRVHRLCHQRPVHVFRQRRPLGARRPAVRIGRDVGTGERPLPGGSDRADGAMVRGRRAGSGGGAAPAAAVTGMSAGRVAVGLIVAAWLAGCGTSPAAGSATPTVGPRVGEVAPPLSGTSLQGHRISLAAWRGSVVVVVFWASWCVPCQAEQPAVNAVAAQAAAGVRFAGISVDATRPAAQAYLTHYSVPYDSLIDSSDDIVRSYEVVGPPTTFVIDRKGRVAAQLVGQLNTDDLRSRITAALSAQ</sequence>
<proteinExistence type="predicted"/>
<name>A0A934KCR6_9BACT</name>
<keyword evidence="4 7" id="KW-1133">Transmembrane helix</keyword>
<dbReference type="Proteomes" id="UP000614410">
    <property type="component" value="Unassembled WGS sequence"/>
</dbReference>
<evidence type="ECO:0000256" key="4">
    <source>
        <dbReference type="ARBA" id="ARBA00022989"/>
    </source>
</evidence>
<dbReference type="GO" id="GO:0016491">
    <property type="term" value="F:oxidoreductase activity"/>
    <property type="evidence" value="ECO:0007669"/>
    <property type="project" value="InterPro"/>
</dbReference>
<keyword evidence="3 7" id="KW-0812">Transmembrane</keyword>
<reference evidence="9 10" key="1">
    <citation type="submission" date="2020-10" db="EMBL/GenBank/DDBJ databases">
        <title>Ca. Dormibacterota MAGs.</title>
        <authorList>
            <person name="Montgomery K."/>
        </authorList>
    </citation>
    <scope>NUCLEOTIDE SEQUENCE [LARGE SCALE GENOMIC DNA]</scope>
    <source>
        <strain evidence="9">Mitchell_Peninsula_5</strain>
    </source>
</reference>
<gene>
    <name evidence="9" type="ORF">JF887_00600</name>
</gene>
<evidence type="ECO:0000256" key="6">
    <source>
        <dbReference type="SAM" id="MobiDB-lite"/>
    </source>
</evidence>
<dbReference type="InterPro" id="IPR013766">
    <property type="entry name" value="Thioredoxin_domain"/>
</dbReference>
<evidence type="ECO:0000256" key="1">
    <source>
        <dbReference type="ARBA" id="ARBA00004651"/>
    </source>
</evidence>
<feature type="region of interest" description="Disordered" evidence="6">
    <location>
        <begin position="242"/>
        <end position="272"/>
    </location>
</feature>
<feature type="transmembrane region" description="Helical" evidence="7">
    <location>
        <begin position="80"/>
        <end position="101"/>
    </location>
</feature>
<feature type="transmembrane region" description="Helical" evidence="7">
    <location>
        <begin position="122"/>
        <end position="146"/>
    </location>
</feature>
<comment type="caution">
    <text evidence="9">The sequence shown here is derived from an EMBL/GenBank/DDBJ whole genome shotgun (WGS) entry which is preliminary data.</text>
</comment>
<dbReference type="GO" id="GO:0005886">
    <property type="term" value="C:plasma membrane"/>
    <property type="evidence" value="ECO:0007669"/>
    <property type="project" value="UniProtKB-SubCell"/>
</dbReference>
<dbReference type="Pfam" id="PF09678">
    <property type="entry name" value="Caa3_CtaG"/>
    <property type="match status" value="1"/>
</dbReference>
<keyword evidence="2" id="KW-1003">Cell membrane</keyword>
<dbReference type="GO" id="GO:0016209">
    <property type="term" value="F:antioxidant activity"/>
    <property type="evidence" value="ECO:0007669"/>
    <property type="project" value="InterPro"/>
</dbReference>
<dbReference type="InterPro" id="IPR000866">
    <property type="entry name" value="AhpC/TSA"/>
</dbReference>
<dbReference type="SUPFAM" id="SSF52833">
    <property type="entry name" value="Thioredoxin-like"/>
    <property type="match status" value="1"/>
</dbReference>
<evidence type="ECO:0000313" key="9">
    <source>
        <dbReference type="EMBL" id="MBJ7607919.1"/>
    </source>
</evidence>
<dbReference type="EMBL" id="JAEKNN010000005">
    <property type="protein sequence ID" value="MBJ7607919.1"/>
    <property type="molecule type" value="Genomic_DNA"/>
</dbReference>
<keyword evidence="5 7" id="KW-0472">Membrane</keyword>